<feature type="transmembrane region" description="Helical" evidence="1">
    <location>
        <begin position="53"/>
        <end position="80"/>
    </location>
</feature>
<evidence type="ECO:0000313" key="3">
    <source>
        <dbReference type="Proteomes" id="UP001548713"/>
    </source>
</evidence>
<protein>
    <recommendedName>
        <fullName evidence="4">DUF3325 domain-containing protein</fullName>
    </recommendedName>
</protein>
<evidence type="ECO:0008006" key="4">
    <source>
        <dbReference type="Google" id="ProtNLM"/>
    </source>
</evidence>
<name>A0ABV2CWZ7_9SPHN</name>
<reference evidence="2 3" key="1">
    <citation type="submission" date="2024-07" db="EMBL/GenBank/DDBJ databases">
        <title>Novosphingobium kalidii RD2P27.</title>
        <authorList>
            <person name="Sun J.-Q."/>
        </authorList>
    </citation>
    <scope>NUCLEOTIDE SEQUENCE [LARGE SCALE GENOMIC DNA]</scope>
    <source>
        <strain evidence="2 3">RD2P27</strain>
    </source>
</reference>
<comment type="caution">
    <text evidence="2">The sequence shown here is derived from an EMBL/GenBank/DDBJ whole genome shotgun (WGS) entry which is preliminary data.</text>
</comment>
<proteinExistence type="predicted"/>
<keyword evidence="1" id="KW-0472">Membrane</keyword>
<evidence type="ECO:0000313" key="2">
    <source>
        <dbReference type="EMBL" id="MET1753975.1"/>
    </source>
</evidence>
<evidence type="ECO:0000256" key="1">
    <source>
        <dbReference type="SAM" id="Phobius"/>
    </source>
</evidence>
<sequence length="90" mass="9231">MSILALASLAASSAVIALLCLTDPKRRRALGLQAATNNSAHRGLVVCAAILPGLILAVAGDAAAFLLWLGGCAVIGWLITTANSAHRERR</sequence>
<accession>A0ABV2CWZ7</accession>
<keyword evidence="1" id="KW-0812">Transmembrane</keyword>
<keyword evidence="1" id="KW-1133">Transmembrane helix</keyword>
<keyword evidence="3" id="KW-1185">Reference proteome</keyword>
<dbReference type="RefSeq" id="WP_353982382.1">
    <property type="nucleotide sequence ID" value="NZ_JBEWLY010000001.1"/>
</dbReference>
<dbReference type="Proteomes" id="UP001548713">
    <property type="component" value="Unassembled WGS sequence"/>
</dbReference>
<organism evidence="2 3">
    <name type="scientific">Novosphingobium kalidii</name>
    <dbReference type="NCBI Taxonomy" id="3230299"/>
    <lineage>
        <taxon>Bacteria</taxon>
        <taxon>Pseudomonadati</taxon>
        <taxon>Pseudomonadota</taxon>
        <taxon>Alphaproteobacteria</taxon>
        <taxon>Sphingomonadales</taxon>
        <taxon>Sphingomonadaceae</taxon>
        <taxon>Novosphingobium</taxon>
    </lineage>
</organism>
<gene>
    <name evidence="2" type="ORF">ABVV53_00630</name>
</gene>
<dbReference type="EMBL" id="JBEWLY010000001">
    <property type="protein sequence ID" value="MET1753975.1"/>
    <property type="molecule type" value="Genomic_DNA"/>
</dbReference>